<keyword evidence="2" id="KW-1185">Reference proteome</keyword>
<evidence type="ECO:0000313" key="2">
    <source>
        <dbReference type="Proteomes" id="UP000321532"/>
    </source>
</evidence>
<evidence type="ECO:0008006" key="3">
    <source>
        <dbReference type="Google" id="ProtNLM"/>
    </source>
</evidence>
<proteinExistence type="predicted"/>
<comment type="caution">
    <text evidence="1">The sequence shown here is derived from an EMBL/GenBank/DDBJ whole genome shotgun (WGS) entry which is preliminary data.</text>
</comment>
<dbReference type="RefSeq" id="WP_146895487.1">
    <property type="nucleotide sequence ID" value="NZ_BJYS01000005.1"/>
</dbReference>
<dbReference type="Proteomes" id="UP000321532">
    <property type="component" value="Unassembled WGS sequence"/>
</dbReference>
<accession>A0A512AUB8</accession>
<dbReference type="EMBL" id="BJYS01000005">
    <property type="protein sequence ID" value="GEO03301.1"/>
    <property type="molecule type" value="Genomic_DNA"/>
</dbReference>
<gene>
    <name evidence="1" type="ORF">AAE02nite_09650</name>
</gene>
<organism evidence="1 2">
    <name type="scientific">Adhaeribacter aerolatus</name>
    <dbReference type="NCBI Taxonomy" id="670289"/>
    <lineage>
        <taxon>Bacteria</taxon>
        <taxon>Pseudomonadati</taxon>
        <taxon>Bacteroidota</taxon>
        <taxon>Cytophagia</taxon>
        <taxon>Cytophagales</taxon>
        <taxon>Hymenobacteraceae</taxon>
        <taxon>Adhaeribacter</taxon>
    </lineage>
</organism>
<evidence type="ECO:0000313" key="1">
    <source>
        <dbReference type="EMBL" id="GEO03301.1"/>
    </source>
</evidence>
<dbReference type="OrthoDB" id="893066at2"/>
<name>A0A512AUB8_9BACT</name>
<reference evidence="1 2" key="1">
    <citation type="submission" date="2019-07" db="EMBL/GenBank/DDBJ databases">
        <title>Whole genome shotgun sequence of Adhaeribacter aerolatus NBRC 106133.</title>
        <authorList>
            <person name="Hosoyama A."/>
            <person name="Uohara A."/>
            <person name="Ohji S."/>
            <person name="Ichikawa N."/>
        </authorList>
    </citation>
    <scope>NUCLEOTIDE SEQUENCE [LARGE SCALE GENOMIC DNA]</scope>
    <source>
        <strain evidence="1 2">NBRC 106133</strain>
    </source>
</reference>
<dbReference type="AlphaFoldDB" id="A0A512AUB8"/>
<protein>
    <recommendedName>
        <fullName evidence="3">DUF3575 domain-containing protein</fullName>
    </recommendedName>
</protein>
<sequence>MKNIFFRSNLLLILLLFTRLSIAQEPNRSALQFRFSPLSLFDPRAATIQLGIQGTIQNKIGLSVDYGIPYKGLAKTIFQNPENRYGYHDYYKLRAELKYFMQPDWLKGDEKSKLYFSAEAFHSPEEYQKIDSWLLKEDENYYYEYSDVNRQLWGGCIKVGQEYIVFRRLILDNFVGLGLRWITIDHQIFGENIEPPTRFSFGSVDNREGSFTRPHLALGAKIGFVLVK</sequence>